<name>F9WQY7_TRYVY</name>
<keyword evidence="1" id="KW-0812">Transmembrane</keyword>
<evidence type="ECO:0000313" key="3">
    <source>
        <dbReference type="Proteomes" id="UP000009027"/>
    </source>
</evidence>
<keyword evidence="1" id="KW-0472">Membrane</keyword>
<evidence type="ECO:0000256" key="1">
    <source>
        <dbReference type="SAM" id="Phobius"/>
    </source>
</evidence>
<evidence type="ECO:0000313" key="2">
    <source>
        <dbReference type="EMBL" id="CCD19969.1"/>
    </source>
</evidence>
<proteinExistence type="predicted"/>
<dbReference type="AlphaFoldDB" id="F9WQY7"/>
<reference evidence="2 3" key="1">
    <citation type="journal article" date="2012" name="Proc. Natl. Acad. Sci. U.S.A.">
        <title>Antigenic diversity is generated by distinct evolutionary mechanisms in African trypanosome species.</title>
        <authorList>
            <person name="Jackson A.P."/>
            <person name="Berry A."/>
            <person name="Aslett M."/>
            <person name="Allison H.C."/>
            <person name="Burton P."/>
            <person name="Vavrova-Anderson J."/>
            <person name="Brown R."/>
            <person name="Browne H."/>
            <person name="Corton N."/>
            <person name="Hauser H."/>
            <person name="Gamble J."/>
            <person name="Gilderthorp R."/>
            <person name="Marcello L."/>
            <person name="McQuillan J."/>
            <person name="Otto T.D."/>
            <person name="Quail M.A."/>
            <person name="Sanders M.J."/>
            <person name="van Tonder A."/>
            <person name="Ginger M.L."/>
            <person name="Field M.C."/>
            <person name="Barry J.D."/>
            <person name="Hertz-Fowler C."/>
            <person name="Berriman M."/>
        </authorList>
    </citation>
    <scope>NUCLEOTIDE SEQUENCE</scope>
    <source>
        <strain evidence="2 3">Y486</strain>
    </source>
</reference>
<feature type="transmembrane region" description="Helical" evidence="1">
    <location>
        <begin position="235"/>
        <end position="256"/>
    </location>
</feature>
<accession>F9WQY7</accession>
<gene>
    <name evidence="2" type="ORF">TvY486_0027210</name>
</gene>
<dbReference type="VEuPathDB" id="TriTrypDB:TvY486_0027210"/>
<protein>
    <submittedName>
        <fullName evidence="2">Uncharacterized protein</fullName>
    </submittedName>
</protein>
<sequence length="268" mass="28864">MGASTHASSTGKLLTQDACHLLHWLTHLHHHVSFHRHRVLSTTALILENKKALGQGTKETDDAISGAEKANSKAAMDGAAALTQLLYARTSIRGTHKDGVKEAECLKHRLQALPSMEETIDKVKEVVKNDTTTYTEVLKAVNLLPGTMKTLESSYTVVSAALKTVNAAIAAKRVVAGNTTRAAAPSQPVEENVTFAAEIAKMSDKEYEAEFNMETETTETTEPAKTKSGATSTTLVMATVIPCVVILVGVGAFMLLRRKKEEKVLAQL</sequence>
<keyword evidence="3" id="KW-1185">Reference proteome</keyword>
<dbReference type="Proteomes" id="UP000009027">
    <property type="component" value="Unassembled WGS sequence"/>
</dbReference>
<organism evidence="2 3">
    <name type="scientific">Trypanosoma vivax (strain Y486)</name>
    <dbReference type="NCBI Taxonomy" id="1055687"/>
    <lineage>
        <taxon>Eukaryota</taxon>
        <taxon>Discoba</taxon>
        <taxon>Euglenozoa</taxon>
        <taxon>Kinetoplastea</taxon>
        <taxon>Metakinetoplastina</taxon>
        <taxon>Trypanosomatida</taxon>
        <taxon>Trypanosomatidae</taxon>
        <taxon>Trypanosoma</taxon>
        <taxon>Duttonella</taxon>
    </lineage>
</organism>
<dbReference type="EMBL" id="CAEX01004563">
    <property type="protein sequence ID" value="CCD19969.1"/>
    <property type="molecule type" value="Genomic_DNA"/>
</dbReference>
<keyword evidence="1" id="KW-1133">Transmembrane helix</keyword>